<reference evidence="1" key="1">
    <citation type="journal article" date="2015" name="Nature">
        <title>Complex archaea that bridge the gap between prokaryotes and eukaryotes.</title>
        <authorList>
            <person name="Spang A."/>
            <person name="Saw J.H."/>
            <person name="Jorgensen S.L."/>
            <person name="Zaremba-Niedzwiedzka K."/>
            <person name="Martijn J."/>
            <person name="Lind A.E."/>
            <person name="van Eijk R."/>
            <person name="Schleper C."/>
            <person name="Guy L."/>
            <person name="Ettema T.J."/>
        </authorList>
    </citation>
    <scope>NUCLEOTIDE SEQUENCE</scope>
</reference>
<dbReference type="AlphaFoldDB" id="A0A0F9CPV5"/>
<protein>
    <submittedName>
        <fullName evidence="1">Uncharacterized protein</fullName>
    </submittedName>
</protein>
<dbReference type="EMBL" id="LAZR01045535">
    <property type="protein sequence ID" value="KKK98646.1"/>
    <property type="molecule type" value="Genomic_DNA"/>
</dbReference>
<accession>A0A0F9CPV5</accession>
<sequence length="78" mass="9373">MAGCYKRLTGQIDKGEDQEYFELIHEKEAKGKKLNGWDKNILRLLGFKEEGKYPDEWCSRKINEVMSERKRYLAKMHY</sequence>
<proteinExistence type="predicted"/>
<organism evidence="1">
    <name type="scientific">marine sediment metagenome</name>
    <dbReference type="NCBI Taxonomy" id="412755"/>
    <lineage>
        <taxon>unclassified sequences</taxon>
        <taxon>metagenomes</taxon>
        <taxon>ecological metagenomes</taxon>
    </lineage>
</organism>
<name>A0A0F9CPV5_9ZZZZ</name>
<evidence type="ECO:0000313" key="1">
    <source>
        <dbReference type="EMBL" id="KKK98646.1"/>
    </source>
</evidence>
<gene>
    <name evidence="1" type="ORF">LCGC14_2640700</name>
</gene>
<comment type="caution">
    <text evidence="1">The sequence shown here is derived from an EMBL/GenBank/DDBJ whole genome shotgun (WGS) entry which is preliminary data.</text>
</comment>